<dbReference type="Gene3D" id="1.10.10.10">
    <property type="entry name" value="Winged helix-like DNA-binding domain superfamily/Winged helix DNA-binding domain"/>
    <property type="match status" value="1"/>
</dbReference>
<evidence type="ECO:0000313" key="3">
    <source>
        <dbReference type="Proteomes" id="UP001501251"/>
    </source>
</evidence>
<dbReference type="EMBL" id="BAABAQ010000009">
    <property type="protein sequence ID" value="GAA4198573.1"/>
    <property type="molecule type" value="Genomic_DNA"/>
</dbReference>
<dbReference type="InterPro" id="IPR036388">
    <property type="entry name" value="WH-like_DNA-bd_sf"/>
</dbReference>
<accession>A0ABP8B604</accession>
<evidence type="ECO:0000256" key="1">
    <source>
        <dbReference type="SAM" id="MobiDB-lite"/>
    </source>
</evidence>
<keyword evidence="3" id="KW-1185">Reference proteome</keyword>
<evidence type="ECO:0000313" key="2">
    <source>
        <dbReference type="EMBL" id="GAA4198573.1"/>
    </source>
</evidence>
<reference evidence="3" key="1">
    <citation type="journal article" date="2019" name="Int. J. Syst. Evol. Microbiol.">
        <title>The Global Catalogue of Microorganisms (GCM) 10K type strain sequencing project: providing services to taxonomists for standard genome sequencing and annotation.</title>
        <authorList>
            <consortium name="The Broad Institute Genomics Platform"/>
            <consortium name="The Broad Institute Genome Sequencing Center for Infectious Disease"/>
            <person name="Wu L."/>
            <person name="Ma J."/>
        </authorList>
    </citation>
    <scope>NUCLEOTIDE SEQUENCE [LARGE SCALE GENOMIC DNA]</scope>
    <source>
        <strain evidence="3">JCM 17388</strain>
    </source>
</reference>
<dbReference type="InterPro" id="IPR011991">
    <property type="entry name" value="ArsR-like_HTH"/>
</dbReference>
<comment type="caution">
    <text evidence="2">The sequence shown here is derived from an EMBL/GenBank/DDBJ whole genome shotgun (WGS) entry which is preliminary data.</text>
</comment>
<protein>
    <recommendedName>
        <fullName evidence="4">Transcriptional regulator</fullName>
    </recommendedName>
</protein>
<feature type="region of interest" description="Disordered" evidence="1">
    <location>
        <begin position="208"/>
        <end position="286"/>
    </location>
</feature>
<gene>
    <name evidence="2" type="ORF">GCM10022252_49230</name>
</gene>
<feature type="compositionally biased region" description="Low complexity" evidence="1">
    <location>
        <begin position="234"/>
        <end position="245"/>
    </location>
</feature>
<dbReference type="InterPro" id="IPR036390">
    <property type="entry name" value="WH_DNA-bd_sf"/>
</dbReference>
<proteinExistence type="predicted"/>
<dbReference type="Pfam" id="PF12840">
    <property type="entry name" value="HTH_20"/>
    <property type="match status" value="1"/>
</dbReference>
<evidence type="ECO:0008006" key="4">
    <source>
        <dbReference type="Google" id="ProtNLM"/>
    </source>
</evidence>
<dbReference type="CDD" id="cd00090">
    <property type="entry name" value="HTH_ARSR"/>
    <property type="match status" value="1"/>
</dbReference>
<dbReference type="RefSeq" id="WP_344920384.1">
    <property type="nucleotide sequence ID" value="NZ_BAABAQ010000009.1"/>
</dbReference>
<feature type="region of interest" description="Disordered" evidence="1">
    <location>
        <begin position="91"/>
        <end position="127"/>
    </location>
</feature>
<dbReference type="Proteomes" id="UP001501251">
    <property type="component" value="Unassembled WGS sequence"/>
</dbReference>
<organism evidence="2 3">
    <name type="scientific">Streptosporangium oxazolinicum</name>
    <dbReference type="NCBI Taxonomy" id="909287"/>
    <lineage>
        <taxon>Bacteria</taxon>
        <taxon>Bacillati</taxon>
        <taxon>Actinomycetota</taxon>
        <taxon>Actinomycetes</taxon>
        <taxon>Streptosporangiales</taxon>
        <taxon>Streptosporangiaceae</taxon>
        <taxon>Streptosporangium</taxon>
    </lineage>
</organism>
<dbReference type="SUPFAM" id="SSF46785">
    <property type="entry name" value="Winged helix' DNA-binding domain"/>
    <property type="match status" value="1"/>
</dbReference>
<sequence>MPATEMTLMDEPDRLRVALTPIRRRLLGRLREPASAVQLAAEFDLPRQRVGYHFRVLEEAGLIELVEERPRRGFVERFMRVTANAFLVDPGVLTSPDEANESVEPNEPGDPGEASGTGETGGGTTGTAEVAEGFRRVADQYAAEHLVEMAADTVRDVTRMAAAADRQGVRLLTFTLEARVRFAEPGDVHDFTDALADALSRVAARFDTPGGRPYRLVAGGHPAPGPRGAGGSPTPGAPETGGSPTPGVPETGGSSIPGTPDTGGHPASGPGENAGHPVSGTPETGG</sequence>
<name>A0ABP8B604_9ACTN</name>